<reference evidence="7 8" key="2">
    <citation type="submission" date="2019-06" db="EMBL/GenBank/DDBJ databases">
        <title>Co-occurence of chitin degradation, pigmentation and bioactivity in marine Pseudoalteromonas.</title>
        <authorList>
            <person name="Sonnenschein E.C."/>
            <person name="Bech P.K."/>
        </authorList>
    </citation>
    <scope>NUCLEOTIDE SEQUENCE [LARGE SCALE GENOMIC DNA]</scope>
    <source>
        <strain evidence="8">S2231</strain>
        <strain evidence="5 7">S2233</strain>
    </source>
</reference>
<dbReference type="InterPro" id="IPR045851">
    <property type="entry name" value="AMP-bd_C_sf"/>
</dbReference>
<proteinExistence type="predicted"/>
<evidence type="ECO:0000313" key="8">
    <source>
        <dbReference type="Proteomes" id="UP000307706"/>
    </source>
</evidence>
<feature type="domain" description="Carrier" evidence="4">
    <location>
        <begin position="1069"/>
        <end position="1146"/>
    </location>
</feature>
<name>A0A5S3XNM6_9GAMM</name>
<evidence type="ECO:0000313" key="6">
    <source>
        <dbReference type="EMBL" id="TMP58542.1"/>
    </source>
</evidence>
<dbReference type="PROSITE" id="PS00455">
    <property type="entry name" value="AMP_BINDING"/>
    <property type="match status" value="2"/>
</dbReference>
<dbReference type="InterPro" id="IPR020806">
    <property type="entry name" value="PKS_PP-bd"/>
</dbReference>
<feature type="domain" description="Carrier" evidence="4">
    <location>
        <begin position="2143"/>
        <end position="2220"/>
    </location>
</feature>
<dbReference type="Gene3D" id="3.30.559.10">
    <property type="entry name" value="Chloramphenicol acetyltransferase-like domain"/>
    <property type="match status" value="2"/>
</dbReference>
<organism evidence="6 8">
    <name type="scientific">Pseudoalteromonas citrea</name>
    <dbReference type="NCBI Taxonomy" id="43655"/>
    <lineage>
        <taxon>Bacteria</taxon>
        <taxon>Pseudomonadati</taxon>
        <taxon>Pseudomonadota</taxon>
        <taxon>Gammaproteobacteria</taxon>
        <taxon>Alteromonadales</taxon>
        <taxon>Pseudoalteromonadaceae</taxon>
        <taxon>Pseudoalteromonas</taxon>
    </lineage>
</organism>
<dbReference type="Gene3D" id="1.10.10.1830">
    <property type="entry name" value="Non-ribosomal peptide synthase, adenylation domain"/>
    <property type="match status" value="1"/>
</dbReference>
<dbReference type="Gene3D" id="1.10.1200.10">
    <property type="entry name" value="ACP-like"/>
    <property type="match status" value="2"/>
</dbReference>
<sequence length="2245" mass="249875">MSNIQSIFSKLVSMGIELFLSDEGKLKARGMHGVINAEVKALVSSNKAELVAYLKKMQEFKAKERVVIGRAKDRTQLSFAQQRLWIIDQLQSGSAEYNMPMAFEVSGELDISMVKRVLETIIERHEVLRSNYIDVDGIAKQVVRPISEVDFGIEIEVADGKGSELIAEMVKAEFIKPFDLAADLMIRVKYIRTGSHAGVLLFNMHHIASDGWSMEVLSKEFFALYDAFGKGLGNPLPELDIQYADFAQWQHEHLSGEVLNKQLKYWESQLEEAPPVHGLPLSFARPDVKNHVGAIVSKTLSIEVTEQLNLVAKKFNLTLFMLMHGALSLVLSKHSNSTDIVIGTPIANRLQQEIAPMIGFFTNTLALRADTNHATLTEYFRHIKQVNLDAQSHQDVPFEQLVDRLKVERSAAHTPLFQIVMTMQENYGVDHDRSAGSIALPGASLSPYHSDTIAAKFDLTADFAFGAQGAEVTLTYDTSLFSAEKMQRLSEHLCRLLEALSGISDTMTAPYNLPMLSSGEQDHLINVLGETKGNFTTDSCIHELFEQQVVANPDNTALIYDSEHVTYKELNDKSNQIAHYLRDNYSIQPDTLIGLCVGRSLEMVVGLLGILKAGGAYVPLDPSYPVDRLRHMLDDSGLDLMLTQGEVDHVTTVFDGQVIALDSITDKQCTQNIFSTYSTEDLNKAEIGLHSASLAYVIYTSGSTGKPKGVLQTHENVTRLFLSTNSDFQFTQDDCWCLFHSISFDFSVWELWGALAYGGRLLILGKDDVRDVAKLTQLYQSHGLTVLNQTPSSFKNFIAYTQAQNTHVDSLRYVIFGGEALATHHVENWFTRNESAARVSLINMYGITETTVHVTLGAVTASNYRNINIGKPLQDQCIYILDEHGTLVPHGAVGEAYVAGNGLARGYLNRPELTVERFIQNPFFNENKENDSERLYRTGDLVRYNSANELEYIGRADHQVKIRGFRIEIGEIEHQLGELECVDSALVMAKDIAGSDQLVAYIKANVDVSDDEMEAFISGVKMQLGMHLPDYMVPSLFAKVASWPLTPNGKVDRKALPDHMGASVSEYKAAETETQHYLVNIWASLLALDVSAVSVNSNFFTIGGNSLLAMRMITEVKTQLRKDLSVQVLFSGPTIEAISNTLDQDTIVSDHPAIVPVERSDEGHELSFSQQRLWFIDDLQGGSPEYNIPAAFKVCGKLNLDKMQRAVSEIIRRHEVLRTTYHKHEGHAVQRVKAISDFNFEIKTHDIATILPAEKAEYEEQLIREVLQYTFDLSSDLMLKVDYIQSTDESGVLLFNMHHIASDGWSMEVLSKEFFTLYSQDETEVEPALPILDVQYLDYAKWQRDHVQVSDQLAYWRSQLDDVPLVHSLPLSKPRPTNKQYMGQTVSSVLSAEVAEGLRQLARKFDITPFMLMHGALSLVLSNHSNNTDIVVGTPVANRMQSQLSSLIGFFVNTVVLRANTDHATLAQYFAHIKSVNLEAQGNQEVPFEQIVEVLNIPRTNTHTPLFQIMLTTDTDYGVSQNDKRHSIELSGAELLPLRLSESPAKFDLDVHLSMNDDGVELNWTYDISIFDEDYIAQLDAHLCKLLANMTAYIDSENVPMQQVSILTQSEVKHLVAELNDTQVVYPSELCIHELFEQQVVRNPKNTALNFAGIDLNYEEVNEKANQVAHYLLNEHKLLPGTLVGLCVERSLEMVIGILGVLKAGAAYVPIDPTYPQGRIEHMLKDSGLTLVLGQSSTTDLLSDFTGEVVQLDGLSTNSMPLNPALANSCTNNVERAISGVAPKSLAYVIYTSGSTGKPKGVACHHNGAVNMAFNQRKSYQVTDNSVVLQYVSMSFDAMVWDWVMALSVGAKLVIVSQEARLDSHKLEALVLEQQVTHATFPPAALQILPFREDYNFKNMILAGESCSIEVASLWSCYSLNNAYGPTETSVCATTGPMLIENVRCIGKAIDNVKLLVLSKQGNLVPKGHVGELYIGGDGVTHGYLNRSELTNETFVNLSGVEGVSQDEVFYRTGDLVKYLASGDLEFIGRVGSQVKLRGYRIDLHEIEHVINGLPQVVDSLVMKVSEGRQDRLVSYIKKCLTCEMDDEKLSEYIKRKLKQDLPDYMVPTGLAIVDAWPLTPNGKVDKASLPAITLGSELRIEEPETSTEVRLQNIWHELLSLPIERICVNTSFFELGGHSMLLSALQREISEVFSVQIELSVIFSDPSIRAISLNIDTALNLDKVLEGIPSEFKESNSDDIEIVL</sequence>
<dbReference type="InterPro" id="IPR006162">
    <property type="entry name" value="Ppantetheine_attach_site"/>
</dbReference>
<evidence type="ECO:0000313" key="5">
    <source>
        <dbReference type="EMBL" id="TMP43899.1"/>
    </source>
</evidence>
<dbReference type="Gene3D" id="3.40.50.980">
    <property type="match status" value="4"/>
</dbReference>
<dbReference type="SMART" id="SM00823">
    <property type="entry name" value="PKS_PP"/>
    <property type="match status" value="2"/>
</dbReference>
<dbReference type="GO" id="GO:0043041">
    <property type="term" value="P:amino acid activation for nonribosomal peptide biosynthetic process"/>
    <property type="evidence" value="ECO:0007669"/>
    <property type="project" value="TreeGrafter"/>
</dbReference>
<dbReference type="CDD" id="cd17643">
    <property type="entry name" value="A_NRPS_Cytc1-like"/>
    <property type="match status" value="1"/>
</dbReference>
<dbReference type="Proteomes" id="UP000307706">
    <property type="component" value="Unassembled WGS sequence"/>
</dbReference>
<dbReference type="Pfam" id="PF00550">
    <property type="entry name" value="PP-binding"/>
    <property type="match status" value="2"/>
</dbReference>
<dbReference type="InterPro" id="IPR009081">
    <property type="entry name" value="PP-bd_ACP"/>
</dbReference>
<dbReference type="PROSITE" id="PS50075">
    <property type="entry name" value="CARRIER"/>
    <property type="match status" value="2"/>
</dbReference>
<reference evidence="6" key="3">
    <citation type="submission" date="2019-09" db="EMBL/GenBank/DDBJ databases">
        <title>Co-occurence of chitin degradation, pigmentation and bioactivity in marine Pseudoalteromonas.</title>
        <authorList>
            <person name="Sonnenschein E.C."/>
            <person name="Bech P.K."/>
        </authorList>
    </citation>
    <scope>NUCLEOTIDE SEQUENCE</scope>
    <source>
        <strain evidence="6">S2231</strain>
    </source>
</reference>
<dbReference type="SUPFAM" id="SSF47336">
    <property type="entry name" value="ACP-like"/>
    <property type="match status" value="2"/>
</dbReference>
<dbReference type="NCBIfam" id="TIGR01733">
    <property type="entry name" value="AA-adenyl-dom"/>
    <property type="match status" value="2"/>
</dbReference>
<accession>A0A5S3XNM6</accession>
<dbReference type="InterPro" id="IPR036736">
    <property type="entry name" value="ACP-like_sf"/>
</dbReference>
<dbReference type="OrthoDB" id="9757559at2"/>
<dbReference type="SUPFAM" id="SSF56801">
    <property type="entry name" value="Acetyl-CoA synthetase-like"/>
    <property type="match status" value="2"/>
</dbReference>
<dbReference type="RefSeq" id="WP_138596278.1">
    <property type="nucleotide sequence ID" value="NZ_PNCK01000026.1"/>
</dbReference>
<evidence type="ECO:0000256" key="3">
    <source>
        <dbReference type="ARBA" id="ARBA00022553"/>
    </source>
</evidence>
<dbReference type="SUPFAM" id="SSF52777">
    <property type="entry name" value="CoA-dependent acyltransferases"/>
    <property type="match status" value="4"/>
</dbReference>
<dbReference type="Gene3D" id="3.30.559.30">
    <property type="entry name" value="Nonribosomal peptide synthetase, condensation domain"/>
    <property type="match status" value="2"/>
</dbReference>
<evidence type="ECO:0000256" key="1">
    <source>
        <dbReference type="ARBA" id="ARBA00001957"/>
    </source>
</evidence>
<keyword evidence="7" id="KW-1185">Reference proteome</keyword>
<dbReference type="FunFam" id="3.40.50.980:FF:000001">
    <property type="entry name" value="Non-ribosomal peptide synthetase"/>
    <property type="match status" value="2"/>
</dbReference>
<comment type="cofactor">
    <cofactor evidence="1">
        <name>pantetheine 4'-phosphate</name>
        <dbReference type="ChEBI" id="CHEBI:47942"/>
    </cofactor>
</comment>
<dbReference type="Pfam" id="PF00668">
    <property type="entry name" value="Condensation"/>
    <property type="match status" value="2"/>
</dbReference>
<dbReference type="InterPro" id="IPR010071">
    <property type="entry name" value="AA_adenyl_dom"/>
</dbReference>
<dbReference type="Proteomes" id="UP000305730">
    <property type="component" value="Unassembled WGS sequence"/>
</dbReference>
<dbReference type="PANTHER" id="PTHR45527:SF1">
    <property type="entry name" value="FATTY ACID SYNTHASE"/>
    <property type="match status" value="1"/>
</dbReference>
<dbReference type="PANTHER" id="PTHR45527">
    <property type="entry name" value="NONRIBOSOMAL PEPTIDE SYNTHETASE"/>
    <property type="match status" value="1"/>
</dbReference>
<keyword evidence="3" id="KW-0597">Phosphoprotein</keyword>
<evidence type="ECO:0000259" key="4">
    <source>
        <dbReference type="PROSITE" id="PS50075"/>
    </source>
</evidence>
<dbReference type="CDD" id="cd05930">
    <property type="entry name" value="A_NRPS"/>
    <property type="match status" value="1"/>
</dbReference>
<keyword evidence="2" id="KW-0596">Phosphopantetheine</keyword>
<dbReference type="GO" id="GO:0005737">
    <property type="term" value="C:cytoplasm"/>
    <property type="evidence" value="ECO:0007669"/>
    <property type="project" value="TreeGrafter"/>
</dbReference>
<dbReference type="Pfam" id="PF13193">
    <property type="entry name" value="AMP-binding_C"/>
    <property type="match status" value="1"/>
</dbReference>
<dbReference type="EMBL" id="PNCL01000056">
    <property type="protein sequence ID" value="TMP58542.1"/>
    <property type="molecule type" value="Genomic_DNA"/>
</dbReference>
<dbReference type="Gene3D" id="3.30.300.30">
    <property type="match status" value="2"/>
</dbReference>
<dbReference type="InterPro" id="IPR023213">
    <property type="entry name" value="CAT-like_dom_sf"/>
</dbReference>
<protein>
    <submittedName>
        <fullName evidence="6">Non-ribosomal peptide synthetase</fullName>
    </submittedName>
</protein>
<reference evidence="7 8" key="1">
    <citation type="submission" date="2017-12" db="EMBL/GenBank/DDBJ databases">
        <authorList>
            <person name="Paulsen S."/>
            <person name="Gram L.K."/>
        </authorList>
    </citation>
    <scope>NUCLEOTIDE SEQUENCE [LARGE SCALE GENOMIC DNA]</scope>
    <source>
        <strain evidence="6 8">S2231</strain>
        <strain evidence="5 7">S2233</strain>
    </source>
</reference>
<evidence type="ECO:0000256" key="2">
    <source>
        <dbReference type="ARBA" id="ARBA00022450"/>
    </source>
</evidence>
<dbReference type="FunFam" id="3.30.300.30:FF:000015">
    <property type="entry name" value="Nonribosomal peptide synthase SidD"/>
    <property type="match status" value="1"/>
</dbReference>
<dbReference type="InterPro" id="IPR044894">
    <property type="entry name" value="TubC_N_sf"/>
</dbReference>
<dbReference type="Gene3D" id="2.30.38.10">
    <property type="entry name" value="Luciferase, Domain 3"/>
    <property type="match status" value="2"/>
</dbReference>
<dbReference type="InterPro" id="IPR020845">
    <property type="entry name" value="AMP-binding_CS"/>
</dbReference>
<dbReference type="GO" id="GO:0031177">
    <property type="term" value="F:phosphopantetheine binding"/>
    <property type="evidence" value="ECO:0007669"/>
    <property type="project" value="InterPro"/>
</dbReference>
<dbReference type="FunFam" id="3.40.50.12780:FF:000012">
    <property type="entry name" value="Non-ribosomal peptide synthetase"/>
    <property type="match status" value="1"/>
</dbReference>
<dbReference type="GO" id="GO:0044550">
    <property type="term" value="P:secondary metabolite biosynthetic process"/>
    <property type="evidence" value="ECO:0007669"/>
    <property type="project" value="TreeGrafter"/>
</dbReference>
<dbReference type="Pfam" id="PF00501">
    <property type="entry name" value="AMP-binding"/>
    <property type="match status" value="2"/>
</dbReference>
<dbReference type="InterPro" id="IPR000873">
    <property type="entry name" value="AMP-dep_synth/lig_dom"/>
</dbReference>
<dbReference type="InterPro" id="IPR001242">
    <property type="entry name" value="Condensation_dom"/>
</dbReference>
<dbReference type="PROSITE" id="PS00012">
    <property type="entry name" value="PHOSPHOPANTETHEINE"/>
    <property type="match status" value="1"/>
</dbReference>
<dbReference type="CDD" id="cd19531">
    <property type="entry name" value="LCL_NRPS-like"/>
    <property type="match status" value="2"/>
</dbReference>
<dbReference type="EMBL" id="PNCK01000026">
    <property type="protein sequence ID" value="TMP43899.1"/>
    <property type="molecule type" value="Genomic_DNA"/>
</dbReference>
<dbReference type="NCBIfam" id="NF003417">
    <property type="entry name" value="PRK04813.1"/>
    <property type="match status" value="2"/>
</dbReference>
<evidence type="ECO:0000313" key="7">
    <source>
        <dbReference type="Proteomes" id="UP000305730"/>
    </source>
</evidence>
<dbReference type="InterPro" id="IPR025110">
    <property type="entry name" value="AMP-bd_C"/>
</dbReference>
<gene>
    <name evidence="6" type="ORF">CWB96_11740</name>
    <name evidence="5" type="ORF">CWB97_07750</name>
</gene>
<dbReference type="FunFam" id="3.40.50.980:FF:000002">
    <property type="entry name" value="Enterobactin synthetase component F"/>
    <property type="match status" value="1"/>
</dbReference>
<dbReference type="GO" id="GO:0003824">
    <property type="term" value="F:catalytic activity"/>
    <property type="evidence" value="ECO:0007669"/>
    <property type="project" value="InterPro"/>
</dbReference>
<comment type="caution">
    <text evidence="6">The sequence shown here is derived from an EMBL/GenBank/DDBJ whole genome shotgun (WGS) entry which is preliminary data.</text>
</comment>